<sequence>MADCTAGALLLERLPACSILLADKGYDSDAIRRQIEAAGTAPNIPPKANRRWKPCFSPVLYRGRNAIERMFGRLKDFRRIATRYDRLASNYLAAICIAAIVSYWL</sequence>
<reference evidence="4 5" key="3">
    <citation type="submission" date="2020-08" db="EMBL/GenBank/DDBJ databases">
        <title>Genomic Encyclopedia of Type Strains, Phase IV (KMG-IV): sequencing the most valuable type-strain genomes for metagenomic binning, comparative biology and taxonomic classification.</title>
        <authorList>
            <person name="Goeker M."/>
        </authorList>
    </citation>
    <scope>NUCLEOTIDE SEQUENCE [LARGE SCALE GENOMIC DNA]</scope>
    <source>
        <strain evidence="4 5">DSM 24105</strain>
    </source>
</reference>
<proteinExistence type="predicted"/>
<keyword evidence="1" id="KW-0812">Transmembrane</keyword>
<evidence type="ECO:0000313" key="5">
    <source>
        <dbReference type="Proteomes" id="UP000517759"/>
    </source>
</evidence>
<feature type="domain" description="Transposase DDE" evidence="2">
    <location>
        <begin position="21"/>
        <end position="101"/>
    </location>
</feature>
<reference evidence="3" key="1">
    <citation type="journal article" date="2014" name="Int. J. Syst. Evol. Microbiol.">
        <title>Complete genome of a new Firmicutes species belonging to the dominant human colonic microbiota ('Ruminococcus bicirculans') reveals two chromosomes and a selective capacity to utilize plant glucans.</title>
        <authorList>
            <consortium name="NISC Comparative Sequencing Program"/>
            <person name="Wegmann U."/>
            <person name="Louis P."/>
            <person name="Goesmann A."/>
            <person name="Henrissat B."/>
            <person name="Duncan S.H."/>
            <person name="Flint H.J."/>
        </authorList>
    </citation>
    <scope>NUCLEOTIDE SEQUENCE</scope>
    <source>
        <strain evidence="3">NBRC 107710</strain>
    </source>
</reference>
<dbReference type="AlphaFoldDB" id="A0A7W6F9K4"/>
<dbReference type="Proteomes" id="UP000517759">
    <property type="component" value="Unassembled WGS sequence"/>
</dbReference>
<organism evidence="4 5">
    <name type="scientific">Methylobacterium brachythecii</name>
    <dbReference type="NCBI Taxonomy" id="1176177"/>
    <lineage>
        <taxon>Bacteria</taxon>
        <taxon>Pseudomonadati</taxon>
        <taxon>Pseudomonadota</taxon>
        <taxon>Alphaproteobacteria</taxon>
        <taxon>Hyphomicrobiales</taxon>
        <taxon>Methylobacteriaceae</taxon>
        <taxon>Methylobacterium</taxon>
    </lineage>
</organism>
<evidence type="ECO:0000313" key="4">
    <source>
        <dbReference type="EMBL" id="MBB3905554.1"/>
    </source>
</evidence>
<reference evidence="3" key="4">
    <citation type="submission" date="2023-01" db="EMBL/GenBank/DDBJ databases">
        <title>Draft genome sequence of Methylobacterium brachythecii strain NBRC 107710.</title>
        <authorList>
            <person name="Sun Q."/>
            <person name="Mori K."/>
        </authorList>
    </citation>
    <scope>NUCLEOTIDE SEQUENCE</scope>
    <source>
        <strain evidence="3">NBRC 107710</strain>
    </source>
</reference>
<keyword evidence="1" id="KW-0472">Membrane</keyword>
<comment type="caution">
    <text evidence="4">The sequence shown here is derived from an EMBL/GenBank/DDBJ whole genome shotgun (WGS) entry which is preliminary data.</text>
</comment>
<keyword evidence="1" id="KW-1133">Transmembrane helix</keyword>
<dbReference type="PANTHER" id="PTHR30007">
    <property type="entry name" value="PHP DOMAIN PROTEIN"/>
    <property type="match status" value="1"/>
</dbReference>
<reference evidence="6" key="2">
    <citation type="journal article" date="2019" name="Int. J. Syst. Evol. Microbiol.">
        <title>The Global Catalogue of Microorganisms (GCM) 10K type strain sequencing project: providing services to taxonomists for standard genome sequencing and annotation.</title>
        <authorList>
            <consortium name="The Broad Institute Genomics Platform"/>
            <consortium name="The Broad Institute Genome Sequencing Center for Infectious Disease"/>
            <person name="Wu L."/>
            <person name="Ma J."/>
        </authorList>
    </citation>
    <scope>NUCLEOTIDE SEQUENCE [LARGE SCALE GENOMIC DNA]</scope>
    <source>
        <strain evidence="6">NBRC 107710</strain>
    </source>
</reference>
<feature type="transmembrane region" description="Helical" evidence="1">
    <location>
        <begin position="87"/>
        <end position="104"/>
    </location>
</feature>
<name>A0A7W6F9K4_9HYPH</name>
<dbReference type="Proteomes" id="UP001156881">
    <property type="component" value="Unassembled WGS sequence"/>
</dbReference>
<dbReference type="InterPro" id="IPR025668">
    <property type="entry name" value="Tnp_DDE_dom"/>
</dbReference>
<dbReference type="EMBL" id="BSPG01000045">
    <property type="protein sequence ID" value="GLS46541.1"/>
    <property type="molecule type" value="Genomic_DNA"/>
</dbReference>
<protein>
    <submittedName>
        <fullName evidence="4">Transposase</fullName>
    </submittedName>
</protein>
<evidence type="ECO:0000313" key="3">
    <source>
        <dbReference type="EMBL" id="GLS46541.1"/>
    </source>
</evidence>
<evidence type="ECO:0000259" key="2">
    <source>
        <dbReference type="Pfam" id="PF13586"/>
    </source>
</evidence>
<dbReference type="Pfam" id="PF13586">
    <property type="entry name" value="DDE_Tnp_1_2"/>
    <property type="match status" value="1"/>
</dbReference>
<dbReference type="EMBL" id="JACIDN010000014">
    <property type="protein sequence ID" value="MBB3905554.1"/>
    <property type="molecule type" value="Genomic_DNA"/>
</dbReference>
<accession>A0A7W6F9K4</accession>
<evidence type="ECO:0000313" key="6">
    <source>
        <dbReference type="Proteomes" id="UP001156881"/>
    </source>
</evidence>
<keyword evidence="6" id="KW-1185">Reference proteome</keyword>
<gene>
    <name evidence="3" type="ORF">GCM10007884_45350</name>
    <name evidence="4" type="ORF">GGR33_005094</name>
</gene>
<dbReference type="PANTHER" id="PTHR30007:SF1">
    <property type="entry name" value="BLR1914 PROTEIN"/>
    <property type="match status" value="1"/>
</dbReference>
<evidence type="ECO:0000256" key="1">
    <source>
        <dbReference type="SAM" id="Phobius"/>
    </source>
</evidence>